<proteinExistence type="predicted"/>
<evidence type="ECO:0000313" key="2">
    <source>
        <dbReference type="Proteomes" id="UP001432146"/>
    </source>
</evidence>
<gene>
    <name evidence="1" type="ORF">QLX08_009353</name>
</gene>
<sequence length="104" mass="11204">MDRTPVLIIQANVNHSAMAQDLLLHTMAEGGYELAVVSEPYRIPKHPNWVGNQSGSVSIIKSSHTNSTTLRVLAQGRGFVLAANSGSQAFTPLRAGHTPLLRKC</sequence>
<reference evidence="1 2" key="1">
    <citation type="submission" date="2024-05" db="EMBL/GenBank/DDBJ databases">
        <title>The nuclear and mitochondrial genome assemblies of Tetragonisca angustula (Apidae: Meliponini), a tiny yet remarkable pollinator in the Neotropics.</title>
        <authorList>
            <person name="Ferrari R."/>
            <person name="Ricardo P.C."/>
            <person name="Dias F.C."/>
            <person name="Araujo N.S."/>
            <person name="Soares D.O."/>
            <person name="Zhou Q.-S."/>
            <person name="Zhu C.-D."/>
            <person name="Coutinho L."/>
            <person name="Airas M.C."/>
            <person name="Batista T.M."/>
        </authorList>
    </citation>
    <scope>NUCLEOTIDE SEQUENCE [LARGE SCALE GENOMIC DNA]</scope>
    <source>
        <strain evidence="1">ASF017062</strain>
        <tissue evidence="1">Abdomen</tissue>
    </source>
</reference>
<accession>A0AAW0ZGG3</accession>
<dbReference type="InterPro" id="IPR036691">
    <property type="entry name" value="Endo/exonu/phosph_ase_sf"/>
</dbReference>
<keyword evidence="2" id="KW-1185">Reference proteome</keyword>
<dbReference type="Proteomes" id="UP001432146">
    <property type="component" value="Unassembled WGS sequence"/>
</dbReference>
<dbReference type="AlphaFoldDB" id="A0AAW0ZGG3"/>
<organism evidence="1 2">
    <name type="scientific">Tetragonisca angustula</name>
    <dbReference type="NCBI Taxonomy" id="166442"/>
    <lineage>
        <taxon>Eukaryota</taxon>
        <taxon>Metazoa</taxon>
        <taxon>Ecdysozoa</taxon>
        <taxon>Arthropoda</taxon>
        <taxon>Hexapoda</taxon>
        <taxon>Insecta</taxon>
        <taxon>Pterygota</taxon>
        <taxon>Neoptera</taxon>
        <taxon>Endopterygota</taxon>
        <taxon>Hymenoptera</taxon>
        <taxon>Apocrita</taxon>
        <taxon>Aculeata</taxon>
        <taxon>Apoidea</taxon>
        <taxon>Anthophila</taxon>
        <taxon>Apidae</taxon>
        <taxon>Tetragonisca</taxon>
    </lineage>
</organism>
<protein>
    <submittedName>
        <fullName evidence="1">Uncharacterized protein</fullName>
    </submittedName>
</protein>
<dbReference type="SUPFAM" id="SSF56219">
    <property type="entry name" value="DNase I-like"/>
    <property type="match status" value="1"/>
</dbReference>
<evidence type="ECO:0000313" key="1">
    <source>
        <dbReference type="EMBL" id="KAK9296739.1"/>
    </source>
</evidence>
<comment type="caution">
    <text evidence="1">The sequence shown here is derived from an EMBL/GenBank/DDBJ whole genome shotgun (WGS) entry which is preliminary data.</text>
</comment>
<dbReference type="EMBL" id="JAWNGG020000205">
    <property type="protein sequence ID" value="KAK9296739.1"/>
    <property type="molecule type" value="Genomic_DNA"/>
</dbReference>
<name>A0AAW0ZGG3_9HYME</name>
<dbReference type="Gene3D" id="3.60.10.10">
    <property type="entry name" value="Endonuclease/exonuclease/phosphatase"/>
    <property type="match status" value="1"/>
</dbReference>